<keyword evidence="3" id="KW-0489">Methyltransferase</keyword>
<dbReference type="SUPFAM" id="SSF53335">
    <property type="entry name" value="S-adenosyl-L-methionine-dependent methyltransferases"/>
    <property type="match status" value="1"/>
</dbReference>
<evidence type="ECO:0000259" key="9">
    <source>
        <dbReference type="Pfam" id="PF12161"/>
    </source>
</evidence>
<dbReference type="PANTHER" id="PTHR42933:SF3">
    <property type="entry name" value="TYPE I RESTRICTION ENZYME MJAVIII METHYLASE SUBUNIT"/>
    <property type="match status" value="1"/>
</dbReference>
<evidence type="ECO:0000256" key="6">
    <source>
        <dbReference type="ARBA" id="ARBA00022747"/>
    </source>
</evidence>
<keyword evidence="6" id="KW-0680">Restriction system</keyword>
<keyword evidence="4" id="KW-0808">Transferase</keyword>
<dbReference type="PANTHER" id="PTHR42933">
    <property type="entry name" value="SLR6095 PROTEIN"/>
    <property type="match status" value="1"/>
</dbReference>
<comment type="similarity">
    <text evidence="1">Belongs to the N(4)/N(6)-methyltransferase family.</text>
</comment>
<dbReference type="GO" id="GO:0009007">
    <property type="term" value="F:site-specific DNA-methyltransferase (adenine-specific) activity"/>
    <property type="evidence" value="ECO:0007669"/>
    <property type="project" value="UniProtKB-EC"/>
</dbReference>
<comment type="caution">
    <text evidence="10">The sequence shown here is derived from an EMBL/GenBank/DDBJ whole genome shotgun (WGS) entry which is preliminary data.</text>
</comment>
<organism evidence="10 11">
    <name type="scientific">Mangrovibacterium diazotrophicum</name>
    <dbReference type="NCBI Taxonomy" id="1261403"/>
    <lineage>
        <taxon>Bacteria</taxon>
        <taxon>Pseudomonadati</taxon>
        <taxon>Bacteroidota</taxon>
        <taxon>Bacteroidia</taxon>
        <taxon>Marinilabiliales</taxon>
        <taxon>Prolixibacteraceae</taxon>
        <taxon>Mangrovibacterium</taxon>
    </lineage>
</organism>
<dbReference type="Pfam" id="PF02384">
    <property type="entry name" value="N6_Mtase"/>
    <property type="match status" value="1"/>
</dbReference>
<dbReference type="PRINTS" id="PR00507">
    <property type="entry name" value="N12N6MTFRASE"/>
</dbReference>
<dbReference type="InterPro" id="IPR003356">
    <property type="entry name" value="DNA_methylase_A-5"/>
</dbReference>
<evidence type="ECO:0000256" key="5">
    <source>
        <dbReference type="ARBA" id="ARBA00022691"/>
    </source>
</evidence>
<name>A0A419WB51_9BACT</name>
<dbReference type="Gene3D" id="1.20.1260.30">
    <property type="match status" value="2"/>
</dbReference>
<evidence type="ECO:0000313" key="10">
    <source>
        <dbReference type="EMBL" id="RKD92642.1"/>
    </source>
</evidence>
<evidence type="ECO:0000256" key="1">
    <source>
        <dbReference type="ARBA" id="ARBA00006594"/>
    </source>
</evidence>
<dbReference type="AlphaFoldDB" id="A0A419WB51"/>
<dbReference type="OrthoDB" id="9814572at2"/>
<dbReference type="Proteomes" id="UP000283387">
    <property type="component" value="Unassembled WGS sequence"/>
</dbReference>
<dbReference type="GO" id="GO:0009307">
    <property type="term" value="P:DNA restriction-modification system"/>
    <property type="evidence" value="ECO:0007669"/>
    <property type="project" value="UniProtKB-KW"/>
</dbReference>
<evidence type="ECO:0000256" key="3">
    <source>
        <dbReference type="ARBA" id="ARBA00022603"/>
    </source>
</evidence>
<comment type="catalytic activity">
    <reaction evidence="7">
        <text>a 2'-deoxyadenosine in DNA + S-adenosyl-L-methionine = an N(6)-methyl-2'-deoxyadenosine in DNA + S-adenosyl-L-homocysteine + H(+)</text>
        <dbReference type="Rhea" id="RHEA:15197"/>
        <dbReference type="Rhea" id="RHEA-COMP:12418"/>
        <dbReference type="Rhea" id="RHEA-COMP:12419"/>
        <dbReference type="ChEBI" id="CHEBI:15378"/>
        <dbReference type="ChEBI" id="CHEBI:57856"/>
        <dbReference type="ChEBI" id="CHEBI:59789"/>
        <dbReference type="ChEBI" id="CHEBI:90615"/>
        <dbReference type="ChEBI" id="CHEBI:90616"/>
        <dbReference type="EC" id="2.1.1.72"/>
    </reaction>
</comment>
<reference evidence="10 11" key="1">
    <citation type="submission" date="2018-09" db="EMBL/GenBank/DDBJ databases">
        <title>Genomic Encyclopedia of Archaeal and Bacterial Type Strains, Phase II (KMG-II): from individual species to whole genera.</title>
        <authorList>
            <person name="Goeker M."/>
        </authorList>
    </citation>
    <scope>NUCLEOTIDE SEQUENCE [LARGE SCALE GENOMIC DNA]</scope>
    <source>
        <strain evidence="10 11">DSM 27148</strain>
    </source>
</reference>
<dbReference type="InterPro" id="IPR029063">
    <property type="entry name" value="SAM-dependent_MTases_sf"/>
</dbReference>
<accession>A0A419WB51</accession>
<evidence type="ECO:0000256" key="4">
    <source>
        <dbReference type="ARBA" id="ARBA00022679"/>
    </source>
</evidence>
<dbReference type="PROSITE" id="PS00092">
    <property type="entry name" value="N6_MTASE"/>
    <property type="match status" value="1"/>
</dbReference>
<feature type="domain" description="DNA methylase adenine-specific" evidence="8">
    <location>
        <begin position="136"/>
        <end position="449"/>
    </location>
</feature>
<dbReference type="NCBIfam" id="TIGR00497">
    <property type="entry name" value="hsdM"/>
    <property type="match status" value="1"/>
</dbReference>
<dbReference type="EMBL" id="RAPN01000001">
    <property type="protein sequence ID" value="RKD92642.1"/>
    <property type="molecule type" value="Genomic_DNA"/>
</dbReference>
<dbReference type="InterPro" id="IPR002052">
    <property type="entry name" value="DNA_methylase_N6_adenine_CS"/>
</dbReference>
<dbReference type="Gene3D" id="3.40.50.150">
    <property type="entry name" value="Vaccinia Virus protein VP39"/>
    <property type="match status" value="1"/>
</dbReference>
<dbReference type="EC" id="2.1.1.72" evidence="2"/>
<evidence type="ECO:0000313" key="11">
    <source>
        <dbReference type="Proteomes" id="UP000283387"/>
    </source>
</evidence>
<keyword evidence="11" id="KW-1185">Reference proteome</keyword>
<evidence type="ECO:0000256" key="2">
    <source>
        <dbReference type="ARBA" id="ARBA00011900"/>
    </source>
</evidence>
<feature type="domain" description="N6 adenine-specific DNA methyltransferase N-terminal" evidence="9">
    <location>
        <begin position="10"/>
        <end position="115"/>
    </location>
</feature>
<dbReference type="InterPro" id="IPR022749">
    <property type="entry name" value="D12N6_MeTrfase_N"/>
</dbReference>
<sequence>MAIKKSELYSTLWKSCDELRGGMDASQYKDYVLVVLFVKYISDKYKNDADSMIEIPEGCSFDDFVSLKGKSNIGEELNKKMAALAEANNLTGVINVADFCDEQKLGKGKDLVDTVSNLIGIFQSSGLDFGKNRANDDDLMGDAYEYLMKHFASESGKSKGQFYTPAEVSRIMAKVIGLQNSQSVSTTIYDPACGSGSLLLRALAETPNGATLYGQEKDSATVGLAKMNMILHGEDLADIKQGDTINNPQHKSTTDSNALETFDFVVANPPFSTKSWLKSALEEDVYGRWNTGTIGVPPEKNGDYAFLLHIVRTLNNRTGQGACILPHGVLFRGNAEATIRKYIIEKGFIKGIIGLPANLFYGTGIPACIIVLDKKDAPNRKGIFMIDAKGGYAKDGPKNRLREQDVRKIVDTWEAQKPISHFARFVGKEEIVRNDYNLNLPRYIESEDSEILQDIEAHLKGGLPKHDIDQLQHYWDACPVLKDALFLPHADRNGYYSLKCTKEQIRETIQLHPDFVEQDESYKAHFKQWKEQVSPMLYGLNAESKPKSLIQELGDLILEAFASDNFLVDAYDVYEQLMTYWNETMQDDAYLIIADGWKANLYTPQPAAKKDKDGNLKPVKVKKATTPNEVVCDLLPVSVVIDEYFADMKALILAAEEKIAESETALSELLEEEVENYLDSSNFANDTINDGNVKKRMKELKGKASAKEDIKVLEQYMELKEDISDGKRVLKALKYELLEMLIAKYRQLTETETKQLVVEKKWFATLAARLDSEMLQISQNLTTRVSELAERYEQTLSAIDTDIVDLEKKVKKHLALMGFEL</sequence>
<dbReference type="GO" id="GO:0032259">
    <property type="term" value="P:methylation"/>
    <property type="evidence" value="ECO:0007669"/>
    <property type="project" value="UniProtKB-KW"/>
</dbReference>
<dbReference type="GO" id="GO:0003677">
    <property type="term" value="F:DNA binding"/>
    <property type="evidence" value="ECO:0007669"/>
    <property type="project" value="InterPro"/>
</dbReference>
<dbReference type="InterPro" id="IPR004546">
    <property type="entry name" value="Restrct_endonuc_T1M"/>
</dbReference>
<evidence type="ECO:0000259" key="8">
    <source>
        <dbReference type="Pfam" id="PF02384"/>
    </source>
</evidence>
<protein>
    <recommendedName>
        <fullName evidence="2">site-specific DNA-methyltransferase (adenine-specific)</fullName>
        <ecNumber evidence="2">2.1.1.72</ecNumber>
    </recommendedName>
</protein>
<dbReference type="Pfam" id="PF12161">
    <property type="entry name" value="HsdM_N"/>
    <property type="match status" value="1"/>
</dbReference>
<proteinExistence type="inferred from homology"/>
<gene>
    <name evidence="10" type="ORF">BC643_3017</name>
</gene>
<dbReference type="GO" id="GO:0008170">
    <property type="term" value="F:N-methyltransferase activity"/>
    <property type="evidence" value="ECO:0007669"/>
    <property type="project" value="InterPro"/>
</dbReference>
<evidence type="ECO:0000256" key="7">
    <source>
        <dbReference type="ARBA" id="ARBA00047942"/>
    </source>
</evidence>
<dbReference type="InterPro" id="IPR038333">
    <property type="entry name" value="T1MK-like_N_sf"/>
</dbReference>
<dbReference type="CDD" id="cd02440">
    <property type="entry name" value="AdoMet_MTases"/>
    <property type="match status" value="1"/>
</dbReference>
<dbReference type="InterPro" id="IPR051537">
    <property type="entry name" value="DNA_Adenine_Mtase"/>
</dbReference>
<keyword evidence="5" id="KW-0949">S-adenosyl-L-methionine</keyword>
<dbReference type="RefSeq" id="WP_120273832.1">
    <property type="nucleotide sequence ID" value="NZ_RAPN01000001.1"/>
</dbReference>